<accession>A0A823A1J0</accession>
<protein>
    <submittedName>
        <fullName evidence="4">Uncharacterized protein</fullName>
    </submittedName>
</protein>
<evidence type="ECO:0000256" key="3">
    <source>
        <dbReference type="ARBA" id="ARBA00023274"/>
    </source>
</evidence>
<keyword evidence="3" id="KW-0687">Ribonucleoprotein</keyword>
<comment type="caution">
    <text evidence="4">The sequence shown here is derived from an EMBL/GenBank/DDBJ whole genome shotgun (WGS) entry which is preliminary data.</text>
</comment>
<keyword evidence="5" id="KW-1185">Reference proteome</keyword>
<sequence length="102" mass="11725">MKLLDYFFFLPSPIFTSCLGKVGIRYFYKLHNKFYCSIVNINKLWFMIPSLKMSRRRPPPIMFPSSMLPSSVTQPIVVKIKVVSKIAEKKIKEASGVVVPIV</sequence>
<dbReference type="GO" id="GO:0005840">
    <property type="term" value="C:ribosome"/>
    <property type="evidence" value="ECO:0007669"/>
    <property type="project" value="UniProtKB-KW"/>
</dbReference>
<dbReference type="PROSITE" id="PS51257">
    <property type="entry name" value="PROKAR_LIPOPROTEIN"/>
    <property type="match status" value="1"/>
</dbReference>
<dbReference type="GO" id="GO:1990904">
    <property type="term" value="C:ribonucleoprotein complex"/>
    <property type="evidence" value="ECO:0007669"/>
    <property type="project" value="UniProtKB-KW"/>
</dbReference>
<dbReference type="PANTHER" id="PTHR11721">
    <property type="entry name" value="60S RIBOSOMAL PROTEIN L27A"/>
    <property type="match status" value="1"/>
</dbReference>
<evidence type="ECO:0000256" key="2">
    <source>
        <dbReference type="ARBA" id="ARBA00022980"/>
    </source>
</evidence>
<comment type="similarity">
    <text evidence="1">Belongs to the universal ribosomal protein uL15 family.</text>
</comment>
<dbReference type="Gene3D" id="3.100.10.10">
    <property type="match status" value="1"/>
</dbReference>
<reference evidence="4 5" key="1">
    <citation type="journal article" date="2020" name="Mol. Biol. Evol.">
        <title>Distinct Expression and Methylation Patterns for Genes with Different Fates following a Single Whole-Genome Duplication in Flowering Plants.</title>
        <authorList>
            <person name="Shi T."/>
            <person name="Rahmani R.S."/>
            <person name="Gugger P.F."/>
            <person name="Wang M."/>
            <person name="Li H."/>
            <person name="Zhang Y."/>
            <person name="Li Z."/>
            <person name="Wang Q."/>
            <person name="Van de Peer Y."/>
            <person name="Marchal K."/>
            <person name="Chen J."/>
        </authorList>
    </citation>
    <scope>NUCLEOTIDE SEQUENCE [LARGE SCALE GENOMIC DNA]</scope>
    <source>
        <tissue evidence="4">Leaf</tissue>
    </source>
</reference>
<dbReference type="EMBL" id="DUZY01000008">
    <property type="protein sequence ID" value="DAD48028.1"/>
    <property type="molecule type" value="Genomic_DNA"/>
</dbReference>
<dbReference type="Proteomes" id="UP000607653">
    <property type="component" value="Unassembled WGS sequence"/>
</dbReference>
<gene>
    <name evidence="4" type="ORF">HUJ06_017965</name>
</gene>
<evidence type="ECO:0000256" key="1">
    <source>
        <dbReference type="ARBA" id="ARBA00007320"/>
    </source>
</evidence>
<dbReference type="InterPro" id="IPR036227">
    <property type="entry name" value="Ribosomal_uL15/eL18_sf"/>
</dbReference>
<organism evidence="4 5">
    <name type="scientific">Nelumbo nucifera</name>
    <name type="common">Sacred lotus</name>
    <dbReference type="NCBI Taxonomy" id="4432"/>
    <lineage>
        <taxon>Eukaryota</taxon>
        <taxon>Viridiplantae</taxon>
        <taxon>Streptophyta</taxon>
        <taxon>Embryophyta</taxon>
        <taxon>Tracheophyta</taxon>
        <taxon>Spermatophyta</taxon>
        <taxon>Magnoliopsida</taxon>
        <taxon>Proteales</taxon>
        <taxon>Nelumbonaceae</taxon>
        <taxon>Nelumbo</taxon>
    </lineage>
</organism>
<dbReference type="SUPFAM" id="SSF52080">
    <property type="entry name" value="Ribosomal proteins L15p and L18e"/>
    <property type="match status" value="1"/>
</dbReference>
<name>A0A823A1J0_NELNU</name>
<dbReference type="PANTHER" id="PTHR11721:SF3">
    <property type="entry name" value="LARGE RIBOSOMAL SUBUNIT PROTEIN UL15"/>
    <property type="match status" value="1"/>
</dbReference>
<proteinExistence type="inferred from homology"/>
<evidence type="ECO:0000313" key="5">
    <source>
        <dbReference type="Proteomes" id="UP000607653"/>
    </source>
</evidence>
<keyword evidence="2" id="KW-0689">Ribosomal protein</keyword>
<evidence type="ECO:0000313" key="4">
    <source>
        <dbReference type="EMBL" id="DAD48028.1"/>
    </source>
</evidence>
<dbReference type="AlphaFoldDB" id="A0A823A1J0"/>